<gene>
    <name evidence="2" type="ORF">C1I91_14720</name>
</gene>
<proteinExistence type="predicted"/>
<keyword evidence="1" id="KW-0175">Coiled coil</keyword>
<organism evidence="2 3">
    <name type="scientific">Clostridium manihotivorum</name>
    <dbReference type="NCBI Taxonomy" id="2320868"/>
    <lineage>
        <taxon>Bacteria</taxon>
        <taxon>Bacillati</taxon>
        <taxon>Bacillota</taxon>
        <taxon>Clostridia</taxon>
        <taxon>Eubacteriales</taxon>
        <taxon>Clostridiaceae</taxon>
        <taxon>Clostridium</taxon>
    </lineage>
</organism>
<dbReference type="KEGG" id="cmah:C1I91_14720"/>
<dbReference type="RefSeq" id="WP_128213534.1">
    <property type="nucleotide sequence ID" value="NZ_CP025746.1"/>
</dbReference>
<protein>
    <submittedName>
        <fullName evidence="2">Uncharacterized protein</fullName>
    </submittedName>
</protein>
<sequence length="218" mass="25899">MEYSYTIIKLNSEYYAIPYYDIVDTMLYSKLYDFLESTKETNRNTMIKDKVHRLNIISLNSGYFDLDELMKKYIIIIKSANCYYSIIADDIENTQIQVAEEYSDTDNISSINVDNKLVKVINSYIINRMICSEVEDIHIINSLDISEENLLNFANHIRNEKYYKDSLNEAQNEIRKLTKEFLEKATQVLELFEKVNQDYYEETDIKTILDEFMKVIMH</sequence>
<keyword evidence="3" id="KW-1185">Reference proteome</keyword>
<reference evidence="2 3" key="1">
    <citation type="submission" date="2018-01" db="EMBL/GenBank/DDBJ databases">
        <title>Genome Sequencing and Assembly of Anaerobacter polyendosporus strain CT4.</title>
        <authorList>
            <person name="Tachaapaikoon C."/>
            <person name="Sutheeworapong S."/>
            <person name="Jenjaroenpun P."/>
            <person name="Wongsurawat T."/>
            <person name="Nookeaw I."/>
            <person name="Cheawchanlertfa P."/>
            <person name="Kosugi A."/>
            <person name="Cheevadhanarak S."/>
            <person name="Ratanakhanokchai K."/>
        </authorList>
    </citation>
    <scope>NUCLEOTIDE SEQUENCE [LARGE SCALE GENOMIC DNA]</scope>
    <source>
        <strain evidence="2 3">CT4</strain>
    </source>
</reference>
<evidence type="ECO:0000313" key="2">
    <source>
        <dbReference type="EMBL" id="QAA32792.1"/>
    </source>
</evidence>
<name>A0A410DUZ6_9CLOT</name>
<accession>A0A410DUZ6</accession>
<feature type="coiled-coil region" evidence="1">
    <location>
        <begin position="160"/>
        <end position="202"/>
    </location>
</feature>
<dbReference type="Proteomes" id="UP000286268">
    <property type="component" value="Chromosome"/>
</dbReference>
<dbReference type="EMBL" id="CP025746">
    <property type="protein sequence ID" value="QAA32792.1"/>
    <property type="molecule type" value="Genomic_DNA"/>
</dbReference>
<evidence type="ECO:0000256" key="1">
    <source>
        <dbReference type="SAM" id="Coils"/>
    </source>
</evidence>
<evidence type="ECO:0000313" key="3">
    <source>
        <dbReference type="Proteomes" id="UP000286268"/>
    </source>
</evidence>
<dbReference type="AlphaFoldDB" id="A0A410DUZ6"/>